<proteinExistence type="inferred from homology"/>
<dbReference type="InterPro" id="IPR036291">
    <property type="entry name" value="NAD(P)-bd_dom_sf"/>
</dbReference>
<dbReference type="PROSITE" id="PS00061">
    <property type="entry name" value="ADH_SHORT"/>
    <property type="match status" value="1"/>
</dbReference>
<protein>
    <submittedName>
        <fullName evidence="7">Uncharacterized protein</fullName>
    </submittedName>
</protein>
<keyword evidence="8" id="KW-1185">Reference proteome</keyword>
<comment type="similarity">
    <text evidence="2 6">Belongs to the short-chain dehydrogenases/reductases (SDR) family.</text>
</comment>
<dbReference type="STRING" id="49390.A0A068V346"/>
<dbReference type="PhylomeDB" id="A0A068V346"/>
<keyword evidence="5" id="KW-0560">Oxidoreductase</keyword>
<evidence type="ECO:0000313" key="8">
    <source>
        <dbReference type="Proteomes" id="UP000295252"/>
    </source>
</evidence>
<dbReference type="EMBL" id="HG739178">
    <property type="protein sequence ID" value="CDP14997.1"/>
    <property type="molecule type" value="Genomic_DNA"/>
</dbReference>
<dbReference type="OrthoDB" id="47007at2759"/>
<evidence type="ECO:0000256" key="1">
    <source>
        <dbReference type="ARBA" id="ARBA00004606"/>
    </source>
</evidence>
<dbReference type="SUPFAM" id="SSF51735">
    <property type="entry name" value="NAD(P)-binding Rossmann-fold domains"/>
    <property type="match status" value="1"/>
</dbReference>
<dbReference type="GO" id="GO:0016491">
    <property type="term" value="F:oxidoreductase activity"/>
    <property type="evidence" value="ECO:0007669"/>
    <property type="project" value="UniProtKB-KW"/>
</dbReference>
<sequence length="230" mass="25469">MGLLSIPGFDAIDLIKNIWGSGFDVITLVHRFLNTFVARFSVNAPFSFLPPYLVFKYLDYIRRSIFSEDLTGKVVLITGASSGIGEHVAYEYARRGACLPNTWFPPVPADVSRVEDCKRLIETTIEHFGQLDHLVNCAAVATLALFEDSGARTLENDQSILESDINFWGSIIQITSSTSWLHAPRLSFYAASKAAIMSFFETLRVEFGSEKGITIVTPGVIESCNFILVS</sequence>
<dbReference type="Pfam" id="PF00106">
    <property type="entry name" value="adh_short"/>
    <property type="match status" value="1"/>
</dbReference>
<dbReference type="PANTHER" id="PTHR43391:SF89">
    <property type="entry name" value="11-BETA-HYDROXYSTEROID DEHYDROGENASE 1A-RELATED"/>
    <property type="match status" value="1"/>
</dbReference>
<evidence type="ECO:0000256" key="2">
    <source>
        <dbReference type="ARBA" id="ARBA00006484"/>
    </source>
</evidence>
<evidence type="ECO:0000313" key="7">
    <source>
        <dbReference type="EMBL" id="CDP14997.1"/>
    </source>
</evidence>
<evidence type="ECO:0000256" key="3">
    <source>
        <dbReference type="ARBA" id="ARBA00022857"/>
    </source>
</evidence>
<keyword evidence="4" id="KW-0812">Transmembrane</keyword>
<accession>A0A068V346</accession>
<gene>
    <name evidence="7" type="ORF">GSCOC_T00042522001</name>
</gene>
<keyword evidence="3" id="KW-0521">NADP</keyword>
<dbReference type="InterPro" id="IPR020904">
    <property type="entry name" value="Sc_DH/Rdtase_CS"/>
</dbReference>
<dbReference type="InParanoid" id="A0A068V346"/>
<dbReference type="PRINTS" id="PR00081">
    <property type="entry name" value="GDHRDH"/>
</dbReference>
<evidence type="ECO:0000256" key="5">
    <source>
        <dbReference type="ARBA" id="ARBA00023002"/>
    </source>
</evidence>
<comment type="subcellular location">
    <subcellularLocation>
        <location evidence="1">Membrane</location>
        <topology evidence="1">Single-pass type II membrane protein</topology>
    </subcellularLocation>
</comment>
<dbReference type="AlphaFoldDB" id="A0A068V346"/>
<evidence type="ECO:0000256" key="6">
    <source>
        <dbReference type="RuleBase" id="RU000363"/>
    </source>
</evidence>
<organism evidence="7 8">
    <name type="scientific">Coffea canephora</name>
    <name type="common">Robusta coffee</name>
    <dbReference type="NCBI Taxonomy" id="49390"/>
    <lineage>
        <taxon>Eukaryota</taxon>
        <taxon>Viridiplantae</taxon>
        <taxon>Streptophyta</taxon>
        <taxon>Embryophyta</taxon>
        <taxon>Tracheophyta</taxon>
        <taxon>Spermatophyta</taxon>
        <taxon>Magnoliopsida</taxon>
        <taxon>eudicotyledons</taxon>
        <taxon>Gunneridae</taxon>
        <taxon>Pentapetalae</taxon>
        <taxon>asterids</taxon>
        <taxon>lamiids</taxon>
        <taxon>Gentianales</taxon>
        <taxon>Rubiaceae</taxon>
        <taxon>Ixoroideae</taxon>
        <taxon>Gardenieae complex</taxon>
        <taxon>Bertiereae - Coffeeae clade</taxon>
        <taxon>Coffeeae</taxon>
        <taxon>Coffea</taxon>
    </lineage>
</organism>
<evidence type="ECO:0000256" key="4">
    <source>
        <dbReference type="ARBA" id="ARBA00022968"/>
    </source>
</evidence>
<dbReference type="GO" id="GO:0005829">
    <property type="term" value="C:cytosol"/>
    <property type="evidence" value="ECO:0007669"/>
    <property type="project" value="TreeGrafter"/>
</dbReference>
<dbReference type="GO" id="GO:0016020">
    <property type="term" value="C:membrane"/>
    <property type="evidence" value="ECO:0007669"/>
    <property type="project" value="UniProtKB-SubCell"/>
</dbReference>
<reference evidence="8" key="1">
    <citation type="journal article" date="2014" name="Science">
        <title>The coffee genome provides insight into the convergent evolution of caffeine biosynthesis.</title>
        <authorList>
            <person name="Denoeud F."/>
            <person name="Carretero-Paulet L."/>
            <person name="Dereeper A."/>
            <person name="Droc G."/>
            <person name="Guyot R."/>
            <person name="Pietrella M."/>
            <person name="Zheng C."/>
            <person name="Alberti A."/>
            <person name="Anthony F."/>
            <person name="Aprea G."/>
            <person name="Aury J.M."/>
            <person name="Bento P."/>
            <person name="Bernard M."/>
            <person name="Bocs S."/>
            <person name="Campa C."/>
            <person name="Cenci A."/>
            <person name="Combes M.C."/>
            <person name="Crouzillat D."/>
            <person name="Da Silva C."/>
            <person name="Daddiego L."/>
            <person name="De Bellis F."/>
            <person name="Dussert S."/>
            <person name="Garsmeur O."/>
            <person name="Gayraud T."/>
            <person name="Guignon V."/>
            <person name="Jahn K."/>
            <person name="Jamilloux V."/>
            <person name="Joet T."/>
            <person name="Labadie K."/>
            <person name="Lan T."/>
            <person name="Leclercq J."/>
            <person name="Lepelley M."/>
            <person name="Leroy T."/>
            <person name="Li L.T."/>
            <person name="Librado P."/>
            <person name="Lopez L."/>
            <person name="Munoz A."/>
            <person name="Noel B."/>
            <person name="Pallavicini A."/>
            <person name="Perrotta G."/>
            <person name="Poncet V."/>
            <person name="Pot D."/>
            <person name="Priyono X."/>
            <person name="Rigoreau M."/>
            <person name="Rouard M."/>
            <person name="Rozas J."/>
            <person name="Tranchant-Dubreuil C."/>
            <person name="VanBuren R."/>
            <person name="Zhang Q."/>
            <person name="Andrade A.C."/>
            <person name="Argout X."/>
            <person name="Bertrand B."/>
            <person name="de Kochko A."/>
            <person name="Graziosi G."/>
            <person name="Henry R.J."/>
            <person name="Jayarama X."/>
            <person name="Ming R."/>
            <person name="Nagai C."/>
            <person name="Rounsley S."/>
            <person name="Sankoff D."/>
            <person name="Giuliano G."/>
            <person name="Albert V.A."/>
            <person name="Wincker P."/>
            <person name="Lashermes P."/>
        </authorList>
    </citation>
    <scope>NUCLEOTIDE SEQUENCE [LARGE SCALE GENOMIC DNA]</scope>
    <source>
        <strain evidence="8">cv. DH200-94</strain>
    </source>
</reference>
<name>A0A068V346_COFCA</name>
<dbReference type="Gramene" id="CDP14997">
    <property type="protein sequence ID" value="CDP14997"/>
    <property type="gene ID" value="GSCOC_T00042522001"/>
</dbReference>
<dbReference type="Proteomes" id="UP000295252">
    <property type="component" value="Chromosome VI"/>
</dbReference>
<keyword evidence="4" id="KW-0735">Signal-anchor</keyword>
<dbReference type="PRINTS" id="PR00080">
    <property type="entry name" value="SDRFAMILY"/>
</dbReference>
<dbReference type="InterPro" id="IPR002347">
    <property type="entry name" value="SDR_fam"/>
</dbReference>
<dbReference type="PANTHER" id="PTHR43391">
    <property type="entry name" value="RETINOL DEHYDROGENASE-RELATED"/>
    <property type="match status" value="1"/>
</dbReference>
<dbReference type="Gene3D" id="3.40.50.720">
    <property type="entry name" value="NAD(P)-binding Rossmann-like Domain"/>
    <property type="match status" value="3"/>
</dbReference>